<evidence type="ECO:0000313" key="8">
    <source>
        <dbReference type="EMBL" id="KAJ8609838.1"/>
    </source>
</evidence>
<evidence type="ECO:0000256" key="1">
    <source>
        <dbReference type="ARBA" id="ARBA00001961"/>
    </source>
</evidence>
<protein>
    <recommendedName>
        <fullName evidence="7">Fe2OG dioxygenase domain-containing protein</fullName>
    </recommendedName>
</protein>
<feature type="coiled-coil region" evidence="6">
    <location>
        <begin position="2"/>
        <end position="60"/>
    </location>
</feature>
<evidence type="ECO:0000256" key="6">
    <source>
        <dbReference type="SAM" id="Coils"/>
    </source>
</evidence>
<dbReference type="Gene3D" id="2.60.120.620">
    <property type="entry name" value="q2cbj1_9rhob like domain"/>
    <property type="match status" value="1"/>
</dbReference>
<dbReference type="EMBL" id="JAQMWT010000129">
    <property type="protein sequence ID" value="KAJ8609838.1"/>
    <property type="molecule type" value="Genomic_DNA"/>
</dbReference>
<keyword evidence="2" id="KW-0479">Metal-binding</keyword>
<keyword evidence="5" id="KW-0408">Iron</keyword>
<evidence type="ECO:0000256" key="5">
    <source>
        <dbReference type="ARBA" id="ARBA00023004"/>
    </source>
</evidence>
<dbReference type="InterPro" id="IPR039210">
    <property type="entry name" value="OGFOD3"/>
</dbReference>
<proteinExistence type="predicted"/>
<feature type="domain" description="Fe2OG dioxygenase" evidence="7">
    <location>
        <begin position="166"/>
        <end position="276"/>
    </location>
</feature>
<dbReference type="PANTHER" id="PTHR14650">
    <property type="entry name" value="PROLYL HYDROXYLASE-RELATED"/>
    <property type="match status" value="1"/>
</dbReference>
<dbReference type="PROSITE" id="PS51471">
    <property type="entry name" value="FE2OG_OXY"/>
    <property type="match status" value="1"/>
</dbReference>
<evidence type="ECO:0000256" key="3">
    <source>
        <dbReference type="ARBA" id="ARBA00022964"/>
    </source>
</evidence>
<dbReference type="AlphaFoldDB" id="A0AAD7ULN4"/>
<dbReference type="InterPro" id="IPR044862">
    <property type="entry name" value="Pro_4_hyd_alph_FE2OG_OXY"/>
</dbReference>
<dbReference type="Proteomes" id="UP001230188">
    <property type="component" value="Unassembled WGS sequence"/>
</dbReference>
<dbReference type="GO" id="GO:0051213">
    <property type="term" value="F:dioxygenase activity"/>
    <property type="evidence" value="ECO:0007669"/>
    <property type="project" value="UniProtKB-KW"/>
</dbReference>
<keyword evidence="9" id="KW-1185">Reference proteome</keyword>
<dbReference type="GO" id="GO:0005506">
    <property type="term" value="F:iron ion binding"/>
    <property type="evidence" value="ECO:0007669"/>
    <property type="project" value="InterPro"/>
</dbReference>
<name>A0AAD7ULN4_9STRA</name>
<organism evidence="8 9">
    <name type="scientific">Chrysophaeum taylorii</name>
    <dbReference type="NCBI Taxonomy" id="2483200"/>
    <lineage>
        <taxon>Eukaryota</taxon>
        <taxon>Sar</taxon>
        <taxon>Stramenopiles</taxon>
        <taxon>Ochrophyta</taxon>
        <taxon>Pelagophyceae</taxon>
        <taxon>Pelagomonadales</taxon>
        <taxon>Pelagomonadaceae</taxon>
        <taxon>Chrysophaeum</taxon>
    </lineage>
</organism>
<dbReference type="SMART" id="SM00702">
    <property type="entry name" value="P4Hc"/>
    <property type="match status" value="1"/>
</dbReference>
<accession>A0AAD7ULN4</accession>
<keyword evidence="6" id="KW-0175">Coiled coil</keyword>
<reference evidence="8" key="1">
    <citation type="submission" date="2023-01" db="EMBL/GenBank/DDBJ databases">
        <title>Metagenome sequencing of chrysophaentin producing Chrysophaeum taylorii.</title>
        <authorList>
            <person name="Davison J."/>
            <person name="Bewley C."/>
        </authorList>
    </citation>
    <scope>NUCLEOTIDE SEQUENCE</scope>
    <source>
        <strain evidence="8">NIES-1699</strain>
    </source>
</reference>
<evidence type="ECO:0000256" key="2">
    <source>
        <dbReference type="ARBA" id="ARBA00022723"/>
    </source>
</evidence>
<gene>
    <name evidence="8" type="ORF">CTAYLR_008125</name>
</gene>
<dbReference type="PANTHER" id="PTHR14650:SF1">
    <property type="entry name" value="2-OXOGLUTARATE AND IRON-DEPENDENT OXYGENASE DOMAIN-CONTAINING PROTEIN 3"/>
    <property type="match status" value="1"/>
</dbReference>
<dbReference type="GO" id="GO:0016020">
    <property type="term" value="C:membrane"/>
    <property type="evidence" value="ECO:0007669"/>
    <property type="project" value="TreeGrafter"/>
</dbReference>
<comment type="cofactor">
    <cofactor evidence="1">
        <name>L-ascorbate</name>
        <dbReference type="ChEBI" id="CHEBI:38290"/>
    </cofactor>
</comment>
<sequence>MFSQLEALIANLEAEARAAYDDGNAVSLASFVDSFVARGLEEATRRAVEAKAEHQVWQAAQAELIAECADEGTEREFQALTTECGELRCGRVVERNFASPDDAARLRGAADAAMDGLYHQGGSTSMALDAATGLRLDDAVPGTFDLATTILERARDFVSSHFGAPRIYAAGGLITRLEAPPRQGPFQLNASHVYWKPHVDKANIAAYDYSALVYLSTHARDFQGGALEFFDGPNTRTLVHPEAGMLIAFSSGLDNLHRARRVTLGSRFVLALWFTLDPAHTFVDTSLGLNPGSR</sequence>
<dbReference type="InterPro" id="IPR005123">
    <property type="entry name" value="Oxoglu/Fe-dep_dioxygenase_dom"/>
</dbReference>
<evidence type="ECO:0000259" key="7">
    <source>
        <dbReference type="PROSITE" id="PS51471"/>
    </source>
</evidence>
<evidence type="ECO:0000256" key="4">
    <source>
        <dbReference type="ARBA" id="ARBA00023002"/>
    </source>
</evidence>
<evidence type="ECO:0000313" key="9">
    <source>
        <dbReference type="Proteomes" id="UP001230188"/>
    </source>
</evidence>
<dbReference type="Pfam" id="PF13640">
    <property type="entry name" value="2OG-FeII_Oxy_3"/>
    <property type="match status" value="1"/>
</dbReference>
<keyword evidence="3" id="KW-0223">Dioxygenase</keyword>
<dbReference type="InterPro" id="IPR006620">
    <property type="entry name" value="Pro_4_hyd_alph"/>
</dbReference>
<comment type="caution">
    <text evidence="8">The sequence shown here is derived from an EMBL/GenBank/DDBJ whole genome shotgun (WGS) entry which is preliminary data.</text>
</comment>
<dbReference type="GO" id="GO:0031418">
    <property type="term" value="F:L-ascorbic acid binding"/>
    <property type="evidence" value="ECO:0007669"/>
    <property type="project" value="InterPro"/>
</dbReference>
<dbReference type="GO" id="GO:0016705">
    <property type="term" value="F:oxidoreductase activity, acting on paired donors, with incorporation or reduction of molecular oxygen"/>
    <property type="evidence" value="ECO:0007669"/>
    <property type="project" value="InterPro"/>
</dbReference>
<keyword evidence="4" id="KW-0560">Oxidoreductase</keyword>